<evidence type="ECO:0000313" key="3">
    <source>
        <dbReference type="Proteomes" id="UP001365542"/>
    </source>
</evidence>
<evidence type="ECO:0000313" key="2">
    <source>
        <dbReference type="EMBL" id="KAK6531820.1"/>
    </source>
</evidence>
<accession>A0AAV9X0B4</accession>
<keyword evidence="1" id="KW-0040">ANK repeat</keyword>
<dbReference type="SUPFAM" id="SSF48403">
    <property type="entry name" value="Ankyrin repeat"/>
    <property type="match status" value="1"/>
</dbReference>
<reference evidence="2 3" key="1">
    <citation type="submission" date="2019-10" db="EMBL/GenBank/DDBJ databases">
        <authorList>
            <person name="Palmer J.M."/>
        </authorList>
    </citation>
    <scope>NUCLEOTIDE SEQUENCE [LARGE SCALE GENOMIC DNA]</scope>
    <source>
        <strain evidence="2 3">TWF694</strain>
    </source>
</reference>
<dbReference type="SMART" id="SM00248">
    <property type="entry name" value="ANK"/>
    <property type="match status" value="3"/>
</dbReference>
<keyword evidence="3" id="KW-1185">Reference proteome</keyword>
<organism evidence="2 3">
    <name type="scientific">Orbilia ellipsospora</name>
    <dbReference type="NCBI Taxonomy" id="2528407"/>
    <lineage>
        <taxon>Eukaryota</taxon>
        <taxon>Fungi</taxon>
        <taxon>Dikarya</taxon>
        <taxon>Ascomycota</taxon>
        <taxon>Pezizomycotina</taxon>
        <taxon>Orbiliomycetes</taxon>
        <taxon>Orbiliales</taxon>
        <taxon>Orbiliaceae</taxon>
        <taxon>Orbilia</taxon>
    </lineage>
</organism>
<protein>
    <recommendedName>
        <fullName evidence="4">Ankyrin</fullName>
    </recommendedName>
</protein>
<evidence type="ECO:0000256" key="1">
    <source>
        <dbReference type="PROSITE-ProRule" id="PRU00023"/>
    </source>
</evidence>
<dbReference type="Gene3D" id="1.25.40.20">
    <property type="entry name" value="Ankyrin repeat-containing domain"/>
    <property type="match status" value="1"/>
</dbReference>
<gene>
    <name evidence="2" type="ORF">TWF694_002987</name>
</gene>
<feature type="repeat" description="ANK" evidence="1">
    <location>
        <begin position="333"/>
        <end position="365"/>
    </location>
</feature>
<proteinExistence type="predicted"/>
<dbReference type="InterPro" id="IPR036770">
    <property type="entry name" value="Ankyrin_rpt-contain_sf"/>
</dbReference>
<dbReference type="Pfam" id="PF12796">
    <property type="entry name" value="Ank_2"/>
    <property type="match status" value="1"/>
</dbReference>
<name>A0AAV9X0B4_9PEZI</name>
<dbReference type="PROSITE" id="PS50297">
    <property type="entry name" value="ANK_REP_REGION"/>
    <property type="match status" value="1"/>
</dbReference>
<dbReference type="InterPro" id="IPR002110">
    <property type="entry name" value="Ankyrin_rpt"/>
</dbReference>
<dbReference type="AlphaFoldDB" id="A0AAV9X0B4"/>
<dbReference type="Proteomes" id="UP001365542">
    <property type="component" value="Unassembled WGS sequence"/>
</dbReference>
<evidence type="ECO:0008006" key="4">
    <source>
        <dbReference type="Google" id="ProtNLM"/>
    </source>
</evidence>
<sequence length="656" mass="74032">MPRCGQCTFSKKKCIPENREWPDRCEHCIRAGLRCSPFMSKQEFDTLSSAARAVLQKRIQVRKSDELITELDCLYYLKAGLEEKYSLSEKHPESNSFRGFLTALSTRLSDVILETQEEAKLAVRQLLVKGKGIEAFLLFELSNNKLLYTNDHLRERYSNCIDEGVASLEKSSGLLFRWFKGITASASFWKDSRHMKVGPPKIGREDIERLYKILSTVASKCQAGLETPLKCHDQDCPSGLRYCSISQSVFEKIDPPFSRFMAITPGEIQDEMIYRDFIESRRHSKIYPDEDFRHETPLHAAISYDNFESVGTLVNLIDRGIMNPNILNHKNLAGQTPLHLAISLNRPSIVGILVDIHERLNVSDETLETNLPLKGLLDSRLHGFTGTQAKHSLTSFMQAIIGGDISIVRVFCTSNDRRRWISPTSSTKISRIIEHPCFQSSRFADVKFGPIHLAGLVSRYGLVEHVLCCETDPTQQISNIWSVVGMAVLTQNPRWVERLETTRLTDFERAEIGDFLRSHGNEGLIEAFIRTCEKAQRIPDTTTDAGFDERKLRTSLENATLDTPIFDADTEVKLFSPSTLTKISSQNSESLSLKNSLASRHSRRSDFLPSTWRSSVSSGKSIFSVGGLPFTRPSTKSGGFKDMDPDYDMMEVDGCV</sequence>
<comment type="caution">
    <text evidence="2">The sequence shown here is derived from an EMBL/GenBank/DDBJ whole genome shotgun (WGS) entry which is preliminary data.</text>
</comment>
<dbReference type="EMBL" id="JAVHJO010000012">
    <property type="protein sequence ID" value="KAK6531820.1"/>
    <property type="molecule type" value="Genomic_DNA"/>
</dbReference>
<dbReference type="PROSITE" id="PS50088">
    <property type="entry name" value="ANK_REPEAT"/>
    <property type="match status" value="1"/>
</dbReference>